<feature type="repeat" description="WD" evidence="3">
    <location>
        <begin position="1020"/>
        <end position="1052"/>
    </location>
</feature>
<dbReference type="Pfam" id="PF24883">
    <property type="entry name" value="NPHP3_N"/>
    <property type="match status" value="1"/>
</dbReference>
<organism evidence="6 7">
    <name type="scientific">Roridomyces roridus</name>
    <dbReference type="NCBI Taxonomy" id="1738132"/>
    <lineage>
        <taxon>Eukaryota</taxon>
        <taxon>Fungi</taxon>
        <taxon>Dikarya</taxon>
        <taxon>Basidiomycota</taxon>
        <taxon>Agaricomycotina</taxon>
        <taxon>Agaricomycetes</taxon>
        <taxon>Agaricomycetidae</taxon>
        <taxon>Agaricales</taxon>
        <taxon>Marasmiineae</taxon>
        <taxon>Mycenaceae</taxon>
        <taxon>Roridomyces</taxon>
    </lineage>
</organism>
<dbReference type="PROSITE" id="PS50294">
    <property type="entry name" value="WD_REPEATS_REGION"/>
    <property type="match status" value="6"/>
</dbReference>
<dbReference type="InterPro" id="IPR056884">
    <property type="entry name" value="NPHP3-like_N"/>
</dbReference>
<dbReference type="Gene3D" id="2.130.10.10">
    <property type="entry name" value="YVTN repeat-like/Quinoprotein amine dehydrogenase"/>
    <property type="match status" value="6"/>
</dbReference>
<feature type="repeat" description="WD" evidence="3">
    <location>
        <begin position="937"/>
        <end position="977"/>
    </location>
</feature>
<feature type="repeat" description="WD" evidence="3">
    <location>
        <begin position="1201"/>
        <end position="1231"/>
    </location>
</feature>
<dbReference type="PROSITE" id="PS00678">
    <property type="entry name" value="WD_REPEATS_1"/>
    <property type="match status" value="2"/>
</dbReference>
<protein>
    <submittedName>
        <fullName evidence="6">Quinon protein alcohol dehydrogenase-like superfamily</fullName>
    </submittedName>
</protein>
<evidence type="ECO:0000256" key="2">
    <source>
        <dbReference type="ARBA" id="ARBA00022737"/>
    </source>
</evidence>
<dbReference type="InterPro" id="IPR019775">
    <property type="entry name" value="WD40_repeat_CS"/>
</dbReference>
<feature type="repeat" description="WD" evidence="3">
    <location>
        <begin position="978"/>
        <end position="1019"/>
    </location>
</feature>
<dbReference type="Pfam" id="PF00400">
    <property type="entry name" value="WD40"/>
    <property type="match status" value="11"/>
</dbReference>
<evidence type="ECO:0000313" key="7">
    <source>
        <dbReference type="Proteomes" id="UP001221142"/>
    </source>
</evidence>
<keyword evidence="2" id="KW-0677">Repeat</keyword>
<dbReference type="Gene3D" id="3.40.50.300">
    <property type="entry name" value="P-loop containing nucleotide triphosphate hydrolases"/>
    <property type="match status" value="1"/>
</dbReference>
<dbReference type="PROSITE" id="PS50082">
    <property type="entry name" value="WD_REPEATS_2"/>
    <property type="match status" value="8"/>
</dbReference>
<dbReference type="InterPro" id="IPR011047">
    <property type="entry name" value="Quinoprotein_ADH-like_sf"/>
</dbReference>
<dbReference type="InterPro" id="IPR020472">
    <property type="entry name" value="WD40_PAC1"/>
</dbReference>
<comment type="caution">
    <text evidence="6">The sequence shown here is derived from an EMBL/GenBank/DDBJ whole genome shotgun (WGS) entry which is preliminary data.</text>
</comment>
<feature type="repeat" description="WD" evidence="3">
    <location>
        <begin position="1072"/>
        <end position="1113"/>
    </location>
</feature>
<feature type="repeat" description="WD" evidence="3">
    <location>
        <begin position="1114"/>
        <end position="1156"/>
    </location>
</feature>
<dbReference type="InterPro" id="IPR027417">
    <property type="entry name" value="P-loop_NTPase"/>
</dbReference>
<evidence type="ECO:0000256" key="4">
    <source>
        <dbReference type="SAM" id="Coils"/>
    </source>
</evidence>
<dbReference type="Proteomes" id="UP001221142">
    <property type="component" value="Unassembled WGS sequence"/>
</dbReference>
<evidence type="ECO:0000259" key="5">
    <source>
        <dbReference type="Pfam" id="PF24883"/>
    </source>
</evidence>
<dbReference type="CDD" id="cd00200">
    <property type="entry name" value="WD40"/>
    <property type="match status" value="2"/>
</dbReference>
<dbReference type="PRINTS" id="PR00320">
    <property type="entry name" value="GPROTEINBRPT"/>
</dbReference>
<gene>
    <name evidence="6" type="ORF">FB45DRAFT_1066389</name>
</gene>
<reference evidence="6" key="1">
    <citation type="submission" date="2023-03" db="EMBL/GenBank/DDBJ databases">
        <title>Massive genome expansion in bonnet fungi (Mycena s.s.) driven by repeated elements and novel gene families across ecological guilds.</title>
        <authorList>
            <consortium name="Lawrence Berkeley National Laboratory"/>
            <person name="Harder C.B."/>
            <person name="Miyauchi S."/>
            <person name="Viragh M."/>
            <person name="Kuo A."/>
            <person name="Thoen E."/>
            <person name="Andreopoulos B."/>
            <person name="Lu D."/>
            <person name="Skrede I."/>
            <person name="Drula E."/>
            <person name="Henrissat B."/>
            <person name="Morin E."/>
            <person name="Kohler A."/>
            <person name="Barry K."/>
            <person name="LaButti K."/>
            <person name="Morin E."/>
            <person name="Salamov A."/>
            <person name="Lipzen A."/>
            <person name="Mereny Z."/>
            <person name="Hegedus B."/>
            <person name="Baldrian P."/>
            <person name="Stursova M."/>
            <person name="Weitz H."/>
            <person name="Taylor A."/>
            <person name="Grigoriev I.V."/>
            <person name="Nagy L.G."/>
            <person name="Martin F."/>
            <person name="Kauserud H."/>
        </authorList>
    </citation>
    <scope>NUCLEOTIDE SEQUENCE</scope>
    <source>
        <strain evidence="6">9284</strain>
    </source>
</reference>
<accession>A0AAD7B5B8</accession>
<evidence type="ECO:0000256" key="1">
    <source>
        <dbReference type="ARBA" id="ARBA00022574"/>
    </source>
</evidence>
<dbReference type="SUPFAM" id="SSF50998">
    <property type="entry name" value="Quinoprotein alcohol dehydrogenase-like"/>
    <property type="match status" value="1"/>
</dbReference>
<sequence length="1399" mass="154235">MSSLKLPPPEGQLAAVWSALHALLYGSQSVSESGLLASNGGLSLKAETTQDMAMLSQDVQKLESVLEEIMHTENGLEERTGRIQELSSILVDLSNDIKNNTGHSYLNPECVAARIREIIGAIKSLSGIPSSYPGAFFSGSQHLTVHGGTFMSNVHVHGDLSTRPCNRQEIQGPKPRALKAAFDSEHRELCCDETRAGALSDIARWIGVDGLDLGTSKGDSDSPQESIYWVNGPAGTGKTTIAATVAHACSNRSILGASFFCSRGDAECSDSTLVFTTIADQLGQFNPDFAAEVFSVRLANPDIGHSFSEYQLRKLIVEPLRLVRHSLQPCVIIIDALDECKDPAPTSTILTALSTHAAELAPLKFLVTSRPEVHITRAITSEPLNTFTRRLHLHEVELGVVRRDIEHYLEIKLSQMARGQSGDWPSAEEVRALANLSSGLFIFASTAVKFIDLPDFDPKTQLTWLIQNVDVPGEGSPTHRLDRLYTEVLSSALPNVPQRIRPHLRYILGSLVLLRGPLSLLAFSRLLDLDIDHIRRTLLRLQSVILIPTDLGKPIRLLHPSFFDFISSPTRCSIQELSVDVPYQNAVLAERCLTVLIRHLHRDMCRIGGASRLNCEVLDLPDRIGECIPLEVQYACRHWVSHIVHGSQVGSLLRLLDEFVPRCLLYWIEVCSLLGDLRHAVISVSQLHHVLIQHQVASNPTIVLLKEAERFIRAFFPVISTSALQVYHSALLFTPTESTLRNVYGTQMDLAVRTHNAVDRFWRPCLQIISLRGHVKNLSVSPDGNLIASVSEQVINLWDALTGTKLMTLVGQCAAFSHDGSKLCVYVEVQENDDTDYLQIYDIPDWSEVYREPCERSITVHSLAWFPDGSKVIFCADGRIRIWDLVNSRQVLLPLPELHSEKVLSMAFSRDGARIVSGSHGQIHIWDANNGALVENLHGHSDWVTALGFSHDGSLLASASDKTIQLWKAHGGTKIRKLRGHTDSITSLAFSPDSKQVVSGSDDQMVYIWDSASGGQLHKFRGHLNGVYSVVFSPVDHSQVFSGSADGMIRIWAVPPERTQPASLWSRWSNKRRDHTGRVLSLAFCAAGPNIVSGSDDGTMCIWDTSTGDVLQTIQAHSDWIWAVAFSHNSGRYIVSASRDTMLHVWDTSSGAGTTKFKTLVHPRSVSCVAFSPTKENSLATGCWDSVIRIWDFVDGTQLQTLRHSSPVISIAYSPDGLQIASGSSDGKTQICNISDGWILWQGRDRHDSLVRAVAFSPSGTRVISGDESTLRIWDAGGGILLDEIEGHSMSVPSVAGCINPRQSPFDIHIDSSVLLTTHAFIVQDEWLYCFSHKKRICWVPRDCRSSRLCVSADGNRVAFGMGDGRVVIFDFRGFECHSGSCDWSGQRPLPTSHEDDIV</sequence>
<feature type="repeat" description="WD" evidence="3">
    <location>
        <begin position="1159"/>
        <end position="1201"/>
    </location>
</feature>
<keyword evidence="1 3" id="KW-0853">WD repeat</keyword>
<dbReference type="EMBL" id="JARKIF010000036">
    <property type="protein sequence ID" value="KAJ7610229.1"/>
    <property type="molecule type" value="Genomic_DNA"/>
</dbReference>
<name>A0AAD7B5B8_9AGAR</name>
<keyword evidence="4" id="KW-0175">Coiled coil</keyword>
<evidence type="ECO:0000256" key="3">
    <source>
        <dbReference type="PROSITE-ProRule" id="PRU00221"/>
    </source>
</evidence>
<feature type="coiled-coil region" evidence="4">
    <location>
        <begin position="45"/>
        <end position="79"/>
    </location>
</feature>
<evidence type="ECO:0000313" key="6">
    <source>
        <dbReference type="EMBL" id="KAJ7610229.1"/>
    </source>
</evidence>
<dbReference type="InterPro" id="IPR015943">
    <property type="entry name" value="WD40/YVTN_repeat-like_dom_sf"/>
</dbReference>
<dbReference type="PANTHER" id="PTHR19848">
    <property type="entry name" value="WD40 REPEAT PROTEIN"/>
    <property type="match status" value="1"/>
</dbReference>
<dbReference type="InterPro" id="IPR001680">
    <property type="entry name" value="WD40_rpt"/>
</dbReference>
<dbReference type="PANTHER" id="PTHR19848:SF8">
    <property type="entry name" value="F-BOX AND WD REPEAT DOMAIN CONTAINING 7"/>
    <property type="match status" value="1"/>
</dbReference>
<dbReference type="SMART" id="SM00320">
    <property type="entry name" value="WD40"/>
    <property type="match status" value="12"/>
</dbReference>
<keyword evidence="7" id="KW-1185">Reference proteome</keyword>
<feature type="repeat" description="WD" evidence="3">
    <location>
        <begin position="1244"/>
        <end position="1275"/>
    </location>
</feature>
<dbReference type="SUPFAM" id="SSF52540">
    <property type="entry name" value="P-loop containing nucleoside triphosphate hydrolases"/>
    <property type="match status" value="1"/>
</dbReference>
<proteinExistence type="predicted"/>
<feature type="domain" description="Nephrocystin 3-like N-terminal" evidence="5">
    <location>
        <begin position="222"/>
        <end position="370"/>
    </location>
</feature>